<sequence>MGNCTSYNEIESERSKAQWVSEDSLSMSMQGRGEDSKAAPRNPSLKGQKRITPPNDRHIWSHAGVSRRRASLDTAQIVDMLKSGNLSTIASIKTPVDFTAGAGGSQDGTEMMSIEDVLEHEKLRKTYLVVQSIASGDYWSLWRAVRISDKKQLLIKKISKDKIPVGQQYLQACENNETCKCIRCAPLTASRTPTELVLLQSRDSGLPQLVDSFEDDQHYYIITKLHGPSQKRWRNASSWFGRGRWSTVYWQEYLT</sequence>
<comment type="caution">
    <text evidence="2">The sequence shown here is derived from an EMBL/GenBank/DDBJ whole genome shotgun (WGS) entry which is preliminary data.</text>
</comment>
<protein>
    <recommendedName>
        <fullName evidence="4">Protein kinase domain-containing protein</fullName>
    </recommendedName>
</protein>
<feature type="region of interest" description="Disordered" evidence="1">
    <location>
        <begin position="1"/>
        <end position="58"/>
    </location>
</feature>
<dbReference type="SUPFAM" id="SSF56112">
    <property type="entry name" value="Protein kinase-like (PK-like)"/>
    <property type="match status" value="1"/>
</dbReference>
<evidence type="ECO:0000313" key="2">
    <source>
        <dbReference type="EMBL" id="KAH6589493.1"/>
    </source>
</evidence>
<keyword evidence="3" id="KW-1185">Reference proteome</keyword>
<organism evidence="2 3">
    <name type="scientific">Batrachochytrium salamandrivorans</name>
    <dbReference type="NCBI Taxonomy" id="1357716"/>
    <lineage>
        <taxon>Eukaryota</taxon>
        <taxon>Fungi</taxon>
        <taxon>Fungi incertae sedis</taxon>
        <taxon>Chytridiomycota</taxon>
        <taxon>Chytridiomycota incertae sedis</taxon>
        <taxon>Chytridiomycetes</taxon>
        <taxon>Rhizophydiales</taxon>
        <taxon>Rhizophydiales incertae sedis</taxon>
        <taxon>Batrachochytrium</taxon>
    </lineage>
</organism>
<name>A0ABQ8EZR6_9FUNG</name>
<evidence type="ECO:0000256" key="1">
    <source>
        <dbReference type="SAM" id="MobiDB-lite"/>
    </source>
</evidence>
<proteinExistence type="predicted"/>
<reference evidence="2 3" key="1">
    <citation type="submission" date="2021-02" db="EMBL/GenBank/DDBJ databases">
        <title>Variation within the Batrachochytrium salamandrivorans European outbreak.</title>
        <authorList>
            <person name="Kelly M."/>
            <person name="Pasmans F."/>
            <person name="Shea T.P."/>
            <person name="Munoz J.F."/>
            <person name="Carranza S."/>
            <person name="Cuomo C.A."/>
            <person name="Martel A."/>
        </authorList>
    </citation>
    <scope>NUCLEOTIDE SEQUENCE [LARGE SCALE GENOMIC DNA]</scope>
    <source>
        <strain evidence="2 3">AMFP18/2</strain>
    </source>
</reference>
<accession>A0ABQ8EZR6</accession>
<evidence type="ECO:0008006" key="4">
    <source>
        <dbReference type="Google" id="ProtNLM"/>
    </source>
</evidence>
<evidence type="ECO:0000313" key="3">
    <source>
        <dbReference type="Proteomes" id="UP001648503"/>
    </source>
</evidence>
<dbReference type="EMBL" id="JAFCIX010000453">
    <property type="protein sequence ID" value="KAH6589493.1"/>
    <property type="molecule type" value="Genomic_DNA"/>
</dbReference>
<gene>
    <name evidence="2" type="ORF">BASA50_010002</name>
</gene>
<dbReference type="Gene3D" id="3.30.200.20">
    <property type="entry name" value="Phosphorylase Kinase, domain 1"/>
    <property type="match status" value="1"/>
</dbReference>
<dbReference type="InterPro" id="IPR011009">
    <property type="entry name" value="Kinase-like_dom_sf"/>
</dbReference>
<dbReference type="Proteomes" id="UP001648503">
    <property type="component" value="Unassembled WGS sequence"/>
</dbReference>